<organism evidence="4 5">
    <name type="scientific">Linnemannia elongata AG-77</name>
    <dbReference type="NCBI Taxonomy" id="1314771"/>
    <lineage>
        <taxon>Eukaryota</taxon>
        <taxon>Fungi</taxon>
        <taxon>Fungi incertae sedis</taxon>
        <taxon>Mucoromycota</taxon>
        <taxon>Mortierellomycotina</taxon>
        <taxon>Mortierellomycetes</taxon>
        <taxon>Mortierellales</taxon>
        <taxon>Mortierellaceae</taxon>
        <taxon>Linnemannia</taxon>
    </lineage>
</organism>
<evidence type="ECO:0000256" key="1">
    <source>
        <dbReference type="SAM" id="Coils"/>
    </source>
</evidence>
<dbReference type="OrthoDB" id="2432893at2759"/>
<proteinExistence type="predicted"/>
<evidence type="ECO:0000313" key="5">
    <source>
        <dbReference type="Proteomes" id="UP000078512"/>
    </source>
</evidence>
<evidence type="ECO:0000256" key="3">
    <source>
        <dbReference type="SAM" id="SignalP"/>
    </source>
</evidence>
<accession>A0A197JSD3</accession>
<dbReference type="AlphaFoldDB" id="A0A197JSD3"/>
<dbReference type="Gene3D" id="1.20.120.20">
    <property type="entry name" value="Apolipoprotein"/>
    <property type="match status" value="1"/>
</dbReference>
<evidence type="ECO:0000313" key="4">
    <source>
        <dbReference type="EMBL" id="OAQ27873.1"/>
    </source>
</evidence>
<sequence length="583" mass="61773">MKVLLKLSLATLLVSSTFGLTLQEFVRDPQVQTLAPHLLQEIDTKGAESFTVSQDPSLIPDMQLPVLNDIVQFVSLNIFHAGDADWSRLEAAKLQAIEQHGAAALTAASDLKDIDTRRAALIVNSIYDTVIGLPAPSKETYAARVEADKKDKKAQAESNAEEEKKKKTEAEKKETEAKEQAEAEKKASTAPSSLWEYLGFGLIKSSETVKKAKGIVTPRAVCETTDTAYLKGVEDVVYYSSLTHGLAGGALISAPADSPVQSLDLKTIVGAVGKLAIEVQMAQSVARLAELNPFDLPVRALTYLALTADSPTSTSAQNARDIHNLIDRGLANEIPESLLRSLINQAASVLVTKGAGEAGESPSVFESIPVVRNLFAFSSDVLSANNLGDVLKYVFCPDSNHATESAKAEVVVEDIKGGAENVAEKASEGAQKVLKVPQDAAKMATENVKEGVEAAQDKAAAAADDASKKMKEVKDDASAKAAEAAAKVQEKVAEGTEKANEAGEKLAQDAKDKAAAAKKVAEDAAGTVQKKAEEAAESAQKKAEEVTEEGKKKAEDVKQKVADEAKNAADKVAAKTEEIKQEL</sequence>
<name>A0A197JSD3_9FUNG</name>
<feature type="region of interest" description="Disordered" evidence="2">
    <location>
        <begin position="146"/>
        <end position="187"/>
    </location>
</feature>
<keyword evidence="3" id="KW-0732">Signal</keyword>
<reference evidence="4 5" key="1">
    <citation type="submission" date="2016-05" db="EMBL/GenBank/DDBJ databases">
        <title>Genome sequencing reveals origins of a unique bacterial endosymbiosis in the earliest lineages of terrestrial Fungi.</title>
        <authorList>
            <consortium name="DOE Joint Genome Institute"/>
            <person name="Uehling J."/>
            <person name="Gryganskyi A."/>
            <person name="Hameed K."/>
            <person name="Tschaplinski T."/>
            <person name="Misztal P."/>
            <person name="Wu S."/>
            <person name="Desiro A."/>
            <person name="Vande Pol N."/>
            <person name="Du Z.-Y."/>
            <person name="Zienkiewicz A."/>
            <person name="Zienkiewicz K."/>
            <person name="Morin E."/>
            <person name="Tisserant E."/>
            <person name="Splivallo R."/>
            <person name="Hainaut M."/>
            <person name="Henrissat B."/>
            <person name="Ohm R."/>
            <person name="Kuo A."/>
            <person name="Yan J."/>
            <person name="Lipzen A."/>
            <person name="Nolan M."/>
            <person name="Labutti K."/>
            <person name="Barry K."/>
            <person name="Goldstein A."/>
            <person name="Labbe J."/>
            <person name="Schadt C."/>
            <person name="Tuskan G."/>
            <person name="Grigoriev I."/>
            <person name="Martin F."/>
            <person name="Vilgalys R."/>
            <person name="Bonito G."/>
        </authorList>
    </citation>
    <scope>NUCLEOTIDE SEQUENCE [LARGE SCALE GENOMIC DNA]</scope>
    <source>
        <strain evidence="4 5">AG-77</strain>
    </source>
</reference>
<dbReference type="Proteomes" id="UP000078512">
    <property type="component" value="Unassembled WGS sequence"/>
</dbReference>
<evidence type="ECO:0000256" key="2">
    <source>
        <dbReference type="SAM" id="MobiDB-lite"/>
    </source>
</evidence>
<keyword evidence="5" id="KW-1185">Reference proteome</keyword>
<dbReference type="SUPFAM" id="SSF58113">
    <property type="entry name" value="Apolipoprotein A-I"/>
    <property type="match status" value="1"/>
</dbReference>
<feature type="coiled-coil region" evidence="1">
    <location>
        <begin position="146"/>
        <end position="187"/>
    </location>
</feature>
<gene>
    <name evidence="4" type="ORF">K457DRAFT_127215</name>
</gene>
<feature type="region of interest" description="Disordered" evidence="2">
    <location>
        <begin position="489"/>
        <end position="513"/>
    </location>
</feature>
<feature type="chain" id="PRO_5008276216" evidence="3">
    <location>
        <begin position="20"/>
        <end position="583"/>
    </location>
</feature>
<keyword evidence="1" id="KW-0175">Coiled coil</keyword>
<feature type="signal peptide" evidence="3">
    <location>
        <begin position="1"/>
        <end position="19"/>
    </location>
</feature>
<dbReference type="STRING" id="1314771.A0A197JSD3"/>
<dbReference type="EMBL" id="KV442053">
    <property type="protein sequence ID" value="OAQ27873.1"/>
    <property type="molecule type" value="Genomic_DNA"/>
</dbReference>
<protein>
    <submittedName>
        <fullName evidence="4">Uncharacterized protein</fullName>
    </submittedName>
</protein>
<feature type="region of interest" description="Disordered" evidence="2">
    <location>
        <begin position="531"/>
        <end position="583"/>
    </location>
</feature>